<gene>
    <name evidence="2" type="ORF">HYN48_10690</name>
</gene>
<dbReference type="PANTHER" id="PTHR40459">
    <property type="entry name" value="CONSERVED HYPOTHETICAL ALANINE AND LEUCINE RICH PROTEIN"/>
    <property type="match status" value="1"/>
</dbReference>
<protein>
    <submittedName>
        <fullName evidence="2">DUF2520 domain-containing protein</fullName>
    </submittedName>
</protein>
<dbReference type="InterPro" id="IPR037108">
    <property type="entry name" value="TM1727-like_C_sf"/>
</dbReference>
<dbReference type="AlphaFoldDB" id="A0A2S0RGU6"/>
<reference evidence="2 3" key="1">
    <citation type="submission" date="2018-04" db="EMBL/GenBank/DDBJ databases">
        <title>Genome sequencing of Flavobacterium sp. HYN0048.</title>
        <authorList>
            <person name="Yi H."/>
            <person name="Baek C."/>
        </authorList>
    </citation>
    <scope>NUCLEOTIDE SEQUENCE [LARGE SCALE GENOMIC DNA]</scope>
    <source>
        <strain evidence="2 3">HYN0048</strain>
    </source>
</reference>
<dbReference type="SUPFAM" id="SSF48179">
    <property type="entry name" value="6-phosphogluconate dehydrogenase C-terminal domain-like"/>
    <property type="match status" value="1"/>
</dbReference>
<evidence type="ECO:0000313" key="3">
    <source>
        <dbReference type="Proteomes" id="UP000244193"/>
    </source>
</evidence>
<dbReference type="Pfam" id="PF10728">
    <property type="entry name" value="DUF2520"/>
    <property type="match status" value="1"/>
</dbReference>
<evidence type="ECO:0000259" key="1">
    <source>
        <dbReference type="Pfam" id="PF10728"/>
    </source>
</evidence>
<dbReference type="InterPro" id="IPR018931">
    <property type="entry name" value="DUF2520"/>
</dbReference>
<dbReference type="KEGG" id="fmg:HYN48_10690"/>
<organism evidence="2 3">
    <name type="scientific">Flavobacterium magnum</name>
    <dbReference type="NCBI Taxonomy" id="2162713"/>
    <lineage>
        <taxon>Bacteria</taxon>
        <taxon>Pseudomonadati</taxon>
        <taxon>Bacteroidota</taxon>
        <taxon>Flavobacteriia</taxon>
        <taxon>Flavobacteriales</taxon>
        <taxon>Flavobacteriaceae</taxon>
        <taxon>Flavobacterium</taxon>
    </lineage>
</organism>
<dbReference type="OrthoDB" id="9810755at2"/>
<proteinExistence type="predicted"/>
<evidence type="ECO:0000313" key="2">
    <source>
        <dbReference type="EMBL" id="AWA30520.1"/>
    </source>
</evidence>
<feature type="domain" description="DUF2520" evidence="1">
    <location>
        <begin position="122"/>
        <end position="244"/>
    </location>
</feature>
<dbReference type="Gene3D" id="3.40.50.720">
    <property type="entry name" value="NAD(P)-binding Rossmann-like Domain"/>
    <property type="match status" value="1"/>
</dbReference>
<accession>A0A2S0RGU6</accession>
<name>A0A2S0RGU6_9FLAO</name>
<dbReference type="EMBL" id="CP028811">
    <property type="protein sequence ID" value="AWA30520.1"/>
    <property type="molecule type" value="Genomic_DNA"/>
</dbReference>
<dbReference type="Proteomes" id="UP000244193">
    <property type="component" value="Chromosome"/>
</dbReference>
<dbReference type="PANTHER" id="PTHR40459:SF1">
    <property type="entry name" value="CONSERVED HYPOTHETICAL ALANINE AND LEUCINE RICH PROTEIN"/>
    <property type="match status" value="1"/>
</dbReference>
<dbReference type="InterPro" id="IPR008927">
    <property type="entry name" value="6-PGluconate_DH-like_C_sf"/>
</dbReference>
<sequence>MINVSIIGSGNVAGHLVSAFAKSDAVQLVEVFSRRNSVDFTLPENASLVHDLDLLQDADLYIIAVTDGAVAQISEALPFKNRLVAHTSGTMPLEILHENNRKAVFYPLQTFSKTKAVNFLDIPICLEAQFPADFQLLERTARAISDKTYAINSAQRKALHVAAVFANNFTNHLYGIADEICREHQMPFEILKPLIAETAAKVMQLSPDEAQTGPAKRNDLKTIAAHEAFLSDYKKDIYHILTESIQNHGKKL</sequence>
<keyword evidence="3" id="KW-1185">Reference proteome</keyword>
<dbReference type="RefSeq" id="WP_108371551.1">
    <property type="nucleotide sequence ID" value="NZ_CP028811.1"/>
</dbReference>
<dbReference type="Gene3D" id="1.10.1040.20">
    <property type="entry name" value="ProC-like, C-terminal domain"/>
    <property type="match status" value="1"/>
</dbReference>
<dbReference type="SUPFAM" id="SSF51735">
    <property type="entry name" value="NAD(P)-binding Rossmann-fold domains"/>
    <property type="match status" value="1"/>
</dbReference>
<dbReference type="InterPro" id="IPR036291">
    <property type="entry name" value="NAD(P)-bd_dom_sf"/>
</dbReference>